<comment type="caution">
    <text evidence="1">The sequence shown here is derived from an EMBL/GenBank/DDBJ whole genome shotgun (WGS) entry which is preliminary data.</text>
</comment>
<organism evidence="1 2">
    <name type="scientific">Racocetra persica</name>
    <dbReference type="NCBI Taxonomy" id="160502"/>
    <lineage>
        <taxon>Eukaryota</taxon>
        <taxon>Fungi</taxon>
        <taxon>Fungi incertae sedis</taxon>
        <taxon>Mucoromycota</taxon>
        <taxon>Glomeromycotina</taxon>
        <taxon>Glomeromycetes</taxon>
        <taxon>Diversisporales</taxon>
        <taxon>Gigasporaceae</taxon>
        <taxon>Racocetra</taxon>
    </lineage>
</organism>
<keyword evidence="2" id="KW-1185">Reference proteome</keyword>
<name>A0ACA9M3X6_9GLOM</name>
<accession>A0ACA9M3X6</accession>
<proteinExistence type="predicted"/>
<reference evidence="1" key="1">
    <citation type="submission" date="2021-06" db="EMBL/GenBank/DDBJ databases">
        <authorList>
            <person name="Kallberg Y."/>
            <person name="Tangrot J."/>
            <person name="Rosling A."/>
        </authorList>
    </citation>
    <scope>NUCLEOTIDE SEQUENCE</scope>
    <source>
        <strain evidence="1">MA461A</strain>
    </source>
</reference>
<dbReference type="Proteomes" id="UP000789920">
    <property type="component" value="Unassembled WGS sequence"/>
</dbReference>
<dbReference type="EMBL" id="CAJVQC010006056">
    <property type="protein sequence ID" value="CAG8562271.1"/>
    <property type="molecule type" value="Genomic_DNA"/>
</dbReference>
<evidence type="ECO:0000313" key="1">
    <source>
        <dbReference type="EMBL" id="CAG8562271.1"/>
    </source>
</evidence>
<sequence>MRGGEHYQLKVDQFKIDKHSGLQFFHYTSKNNQCELQKADPEFYLQPSFDWIESGNWYKKNHVGKNKLMNFMREIGRITQIDIPIELLTNHFGRKTAAQCLQDNDVPEQAIIQLTGHKSVQEIHATSRPCNYATIACINCRKKHKKCSGTVTCSNCAKHDLKCIFINSGQKRGPKPKSKMCTNPHNPYVRDHRRGMQFSTDYMQAHSHAQKIYITSSYNLNQEFRTLQPNSYDAITQETIFSPQADLNSDYTAAINKNQDTTHINLIDNLPLLSHDNFLFPKDNRVIESSLSTSYLNSLSDTSELSNLSSRQVLFDPLNSDNYYVHDQYNVMQLSLDSTQDNSSTQNINITSSEYFNNLNQNQLRTSRPNSYNAIIQEIIFSSRTPMSNQDRTPINFIDNTQHLLHNKELSNSSNSQFSFDP</sequence>
<gene>
    <name evidence="1" type="ORF">RPERSI_LOCUS4415</name>
</gene>
<protein>
    <submittedName>
        <fullName evidence="1">2195_t:CDS:1</fullName>
    </submittedName>
</protein>
<evidence type="ECO:0000313" key="2">
    <source>
        <dbReference type="Proteomes" id="UP000789920"/>
    </source>
</evidence>